<reference evidence="1" key="1">
    <citation type="submission" date="2021-08" db="EMBL/GenBank/DDBJ databases">
        <title>The first chromosome-level gecko genome reveals the dynamic sex chromosomes of Neotropical dwarf geckos (Sphaerodactylidae: Sphaerodactylus).</title>
        <authorList>
            <person name="Pinto B.J."/>
            <person name="Keating S.E."/>
            <person name="Gamble T."/>
        </authorList>
    </citation>
    <scope>NUCLEOTIDE SEQUENCE</scope>
    <source>
        <strain evidence="1">TG3544</strain>
    </source>
</reference>
<dbReference type="Proteomes" id="UP000827872">
    <property type="component" value="Linkage Group LG08"/>
</dbReference>
<evidence type="ECO:0000313" key="2">
    <source>
        <dbReference type="Proteomes" id="UP000827872"/>
    </source>
</evidence>
<evidence type="ECO:0000313" key="1">
    <source>
        <dbReference type="EMBL" id="KAH8002369.1"/>
    </source>
</evidence>
<keyword evidence="2" id="KW-1185">Reference proteome</keyword>
<sequence length="119" mass="13240">MITPDCKILQFWKKESGKYSVNYRLSNANIFKLGIKNIRIDAHQECFLCLGKVHIPTTCKACEALTPKAHQACATCLKSILYDQALGPVETSPVDLDCRQGHFGISFVTQGQVGKRLLN</sequence>
<comment type="caution">
    <text evidence="1">The sequence shown here is derived from an EMBL/GenBank/DDBJ whole genome shotgun (WGS) entry which is preliminary data.</text>
</comment>
<protein>
    <submittedName>
        <fullName evidence="1">Uncharacterized protein</fullName>
    </submittedName>
</protein>
<accession>A0ACB8FAC3</accession>
<proteinExistence type="predicted"/>
<dbReference type="EMBL" id="CM037621">
    <property type="protein sequence ID" value="KAH8002369.1"/>
    <property type="molecule type" value="Genomic_DNA"/>
</dbReference>
<name>A0ACB8FAC3_9SAUR</name>
<organism evidence="1 2">
    <name type="scientific">Sphaerodactylus townsendi</name>
    <dbReference type="NCBI Taxonomy" id="933632"/>
    <lineage>
        <taxon>Eukaryota</taxon>
        <taxon>Metazoa</taxon>
        <taxon>Chordata</taxon>
        <taxon>Craniata</taxon>
        <taxon>Vertebrata</taxon>
        <taxon>Euteleostomi</taxon>
        <taxon>Lepidosauria</taxon>
        <taxon>Squamata</taxon>
        <taxon>Bifurcata</taxon>
        <taxon>Gekkota</taxon>
        <taxon>Sphaerodactylidae</taxon>
        <taxon>Sphaerodactylus</taxon>
    </lineage>
</organism>
<gene>
    <name evidence="1" type="ORF">K3G42_023370</name>
</gene>